<evidence type="ECO:0000256" key="2">
    <source>
        <dbReference type="SAM" id="Coils"/>
    </source>
</evidence>
<proteinExistence type="inferred from homology"/>
<dbReference type="PANTHER" id="PTHR37313:SF1">
    <property type="entry name" value="UPF0749 PROTEIN RV1823"/>
    <property type="match status" value="1"/>
</dbReference>
<reference evidence="4 5" key="1">
    <citation type="journal article" date="2019" name="Int. J. Syst. Evol. Microbiol.">
        <title>The Global Catalogue of Microorganisms (GCM) 10K type strain sequencing project: providing services to taxonomists for standard genome sequencing and annotation.</title>
        <authorList>
            <consortium name="The Broad Institute Genomics Platform"/>
            <consortium name="The Broad Institute Genome Sequencing Center for Infectious Disease"/>
            <person name="Wu L."/>
            <person name="Ma J."/>
        </authorList>
    </citation>
    <scope>NUCLEOTIDE SEQUENCE [LARGE SCALE GENOMIC DNA]</scope>
    <source>
        <strain evidence="4 5">JCM 11813</strain>
    </source>
</reference>
<accession>A0ABN1UCU4</accession>
<evidence type="ECO:0000256" key="1">
    <source>
        <dbReference type="ARBA" id="ARBA00009108"/>
    </source>
</evidence>
<name>A0ABN1UCU4_9ACTN</name>
<dbReference type="Proteomes" id="UP001499979">
    <property type="component" value="Unassembled WGS sequence"/>
</dbReference>
<protein>
    <submittedName>
        <fullName evidence="4">DUF881 domain-containing protein</fullName>
    </submittedName>
</protein>
<dbReference type="Gene3D" id="3.30.70.1880">
    <property type="entry name" value="Protein of unknown function DUF881"/>
    <property type="match status" value="1"/>
</dbReference>
<organism evidence="4 5">
    <name type="scientific">Nocardioides aquiterrae</name>
    <dbReference type="NCBI Taxonomy" id="203799"/>
    <lineage>
        <taxon>Bacteria</taxon>
        <taxon>Bacillati</taxon>
        <taxon>Actinomycetota</taxon>
        <taxon>Actinomycetes</taxon>
        <taxon>Propionibacteriales</taxon>
        <taxon>Nocardioidaceae</taxon>
        <taxon>Nocardioides</taxon>
    </lineage>
</organism>
<keyword evidence="5" id="KW-1185">Reference proteome</keyword>
<dbReference type="RefSeq" id="WP_343907446.1">
    <property type="nucleotide sequence ID" value="NZ_BAAAJE010000007.1"/>
</dbReference>
<keyword evidence="2" id="KW-0175">Coiled coil</keyword>
<dbReference type="Pfam" id="PF05949">
    <property type="entry name" value="DUF881"/>
    <property type="match status" value="1"/>
</dbReference>
<evidence type="ECO:0000313" key="5">
    <source>
        <dbReference type="Proteomes" id="UP001499979"/>
    </source>
</evidence>
<feature type="region of interest" description="Disordered" evidence="3">
    <location>
        <begin position="266"/>
        <end position="285"/>
    </location>
</feature>
<dbReference type="InterPro" id="IPR010273">
    <property type="entry name" value="DUF881"/>
</dbReference>
<dbReference type="EMBL" id="BAAAJE010000007">
    <property type="protein sequence ID" value="GAA1141079.1"/>
    <property type="molecule type" value="Genomic_DNA"/>
</dbReference>
<sequence>MPDVEAPPNDRVNTPLLTLITQQSLDEDYLHVAERRAAEPGAKPRPHRLGVVVVAAFGVLVTVAALQTQQGADVRSASRTSLIEQINQGRDNLAELQRRIVRQRELNVGLQSQLDAVTSQQLAAESRVQRLATSTGFEAVTGPGVKITVDDNPDGTLVRDRDLRPAVNGLWEAGAEAIAVNGNRLTARSAIRNSGIAIRVNNRSLSPPYVITAIGNKNTLQADLMQTTSGLWFRSLVEQLGFPWSMDNVDQLTLQAAPARVARLRSAEQGTAAQNQNEHRKEAPE</sequence>
<evidence type="ECO:0000256" key="3">
    <source>
        <dbReference type="SAM" id="MobiDB-lite"/>
    </source>
</evidence>
<feature type="coiled-coil region" evidence="2">
    <location>
        <begin position="79"/>
        <end position="113"/>
    </location>
</feature>
<comment type="similarity">
    <text evidence="1">Belongs to the UPF0749 family.</text>
</comment>
<comment type="caution">
    <text evidence="4">The sequence shown here is derived from an EMBL/GenBank/DDBJ whole genome shotgun (WGS) entry which is preliminary data.</text>
</comment>
<gene>
    <name evidence="4" type="ORF">GCM10009606_20690</name>
</gene>
<dbReference type="PANTHER" id="PTHR37313">
    <property type="entry name" value="UPF0749 PROTEIN RV1825"/>
    <property type="match status" value="1"/>
</dbReference>
<evidence type="ECO:0000313" key="4">
    <source>
        <dbReference type="EMBL" id="GAA1141079.1"/>
    </source>
</evidence>